<accession>A0A0U2Z798</accession>
<dbReference type="KEGG" id="prt:AUC31_11265"/>
<keyword evidence="1" id="KW-0812">Transmembrane</keyword>
<gene>
    <name evidence="2" type="ORF">AUC31_11265</name>
</gene>
<keyword evidence="3" id="KW-1185">Reference proteome</keyword>
<reference evidence="2" key="1">
    <citation type="submission" date="2016-01" db="EMBL/GenBank/DDBJ databases">
        <title>Complete genome of Planococcus rifietoensis type strain M8.</title>
        <authorList>
            <person name="See-Too W.S."/>
        </authorList>
    </citation>
    <scope>NUCLEOTIDE SEQUENCE [LARGE SCALE GENOMIC DNA]</scope>
    <source>
        <strain evidence="2">M8</strain>
    </source>
</reference>
<evidence type="ECO:0000313" key="3">
    <source>
        <dbReference type="Proteomes" id="UP000067683"/>
    </source>
</evidence>
<keyword evidence="1" id="KW-1133">Transmembrane helix</keyword>
<evidence type="ECO:0000313" key="2">
    <source>
        <dbReference type="EMBL" id="ALS75739.1"/>
    </source>
</evidence>
<dbReference type="Proteomes" id="UP000067683">
    <property type="component" value="Chromosome"/>
</dbReference>
<name>A0A0U2Z798_9BACL</name>
<sequence>MRVTTLVRKLLAQLPLESTAEAILLHGLRMQLRCSLLKVRYTAQRGISPDTACASHQPAAFCMLQSQVLVLIIAFVLILRNARANLRYADIVFHYNWNKKEVKS</sequence>
<organism evidence="2 3">
    <name type="scientific">Planococcus rifietoensis</name>
    <dbReference type="NCBI Taxonomy" id="200991"/>
    <lineage>
        <taxon>Bacteria</taxon>
        <taxon>Bacillati</taxon>
        <taxon>Bacillota</taxon>
        <taxon>Bacilli</taxon>
        <taxon>Bacillales</taxon>
        <taxon>Caryophanaceae</taxon>
        <taxon>Planococcus</taxon>
    </lineage>
</organism>
<feature type="transmembrane region" description="Helical" evidence="1">
    <location>
        <begin position="58"/>
        <end position="79"/>
    </location>
</feature>
<protein>
    <submittedName>
        <fullName evidence="2">Uncharacterized protein</fullName>
    </submittedName>
</protein>
<keyword evidence="1" id="KW-0472">Membrane</keyword>
<dbReference type="EMBL" id="CP013659">
    <property type="protein sequence ID" value="ALS75739.1"/>
    <property type="molecule type" value="Genomic_DNA"/>
</dbReference>
<proteinExistence type="predicted"/>
<evidence type="ECO:0000256" key="1">
    <source>
        <dbReference type="SAM" id="Phobius"/>
    </source>
</evidence>
<dbReference type="AlphaFoldDB" id="A0A0U2Z798"/>